<sequence>MGSVDLQLASDLKTALGLRRAVETGTFRGQTARGLAGVFESVLTIELSVELHRSAQEALRDTPAVTALQGHSVPVLEQVADPALPTLFFLDGHWSGGPTAGADDECPVLEELAAIGTGHPDDCILIDDARLFTASPPPPHKPEAWPTLLETIDALRAQHPEHHITLLDDQVIAVPARARRVIDAYGLRVQEDSKPLVARAKDIAFSARERLTSRH</sequence>
<dbReference type="AlphaFoldDB" id="A0A660LFB5"/>
<keyword evidence="2" id="KW-1185">Reference proteome</keyword>
<accession>A0A660LFB5</accession>
<evidence type="ECO:0000313" key="1">
    <source>
        <dbReference type="EMBL" id="RKQ92885.1"/>
    </source>
</evidence>
<gene>
    <name evidence="1" type="ORF">C8N24_2741</name>
</gene>
<protein>
    <recommendedName>
        <fullName evidence="3">Class I SAM-dependent methyltransferase</fullName>
    </recommendedName>
</protein>
<dbReference type="InterPro" id="IPR029063">
    <property type="entry name" value="SAM-dependent_MTases_sf"/>
</dbReference>
<name>A0A660LFB5_9ACTN</name>
<dbReference type="RefSeq" id="WP_121250657.1">
    <property type="nucleotide sequence ID" value="NZ_RBIL01000001.1"/>
</dbReference>
<evidence type="ECO:0000313" key="2">
    <source>
        <dbReference type="Proteomes" id="UP000278962"/>
    </source>
</evidence>
<dbReference type="Gene3D" id="3.40.50.150">
    <property type="entry name" value="Vaccinia Virus protein VP39"/>
    <property type="match status" value="1"/>
</dbReference>
<dbReference type="OrthoDB" id="5329963at2"/>
<organism evidence="1 2">
    <name type="scientific">Solirubrobacter pauli</name>
    <dbReference type="NCBI Taxonomy" id="166793"/>
    <lineage>
        <taxon>Bacteria</taxon>
        <taxon>Bacillati</taxon>
        <taxon>Actinomycetota</taxon>
        <taxon>Thermoleophilia</taxon>
        <taxon>Solirubrobacterales</taxon>
        <taxon>Solirubrobacteraceae</taxon>
        <taxon>Solirubrobacter</taxon>
    </lineage>
</organism>
<reference evidence="1 2" key="1">
    <citation type="submission" date="2018-10" db="EMBL/GenBank/DDBJ databases">
        <title>Genomic Encyclopedia of Archaeal and Bacterial Type Strains, Phase II (KMG-II): from individual species to whole genera.</title>
        <authorList>
            <person name="Goeker M."/>
        </authorList>
    </citation>
    <scope>NUCLEOTIDE SEQUENCE [LARGE SCALE GENOMIC DNA]</scope>
    <source>
        <strain evidence="1 2">DSM 14954</strain>
    </source>
</reference>
<evidence type="ECO:0008006" key="3">
    <source>
        <dbReference type="Google" id="ProtNLM"/>
    </source>
</evidence>
<proteinExistence type="predicted"/>
<dbReference type="EMBL" id="RBIL01000001">
    <property type="protein sequence ID" value="RKQ92885.1"/>
    <property type="molecule type" value="Genomic_DNA"/>
</dbReference>
<dbReference type="Proteomes" id="UP000278962">
    <property type="component" value="Unassembled WGS sequence"/>
</dbReference>
<comment type="caution">
    <text evidence="1">The sequence shown here is derived from an EMBL/GenBank/DDBJ whole genome shotgun (WGS) entry which is preliminary data.</text>
</comment>
<dbReference type="SUPFAM" id="SSF53335">
    <property type="entry name" value="S-adenosyl-L-methionine-dependent methyltransferases"/>
    <property type="match status" value="1"/>
</dbReference>